<gene>
    <name evidence="2" type="primary">RAB34B</name>
</gene>
<evidence type="ECO:0000313" key="2">
    <source>
        <dbReference type="EMBL" id="SBP76373.1"/>
    </source>
</evidence>
<proteinExistence type="predicted"/>
<dbReference type="EMBL" id="HADZ01012432">
    <property type="protein sequence ID" value="SBP76373.1"/>
    <property type="molecule type" value="Transcribed_RNA"/>
</dbReference>
<feature type="non-terminal residue" evidence="2">
    <location>
        <position position="1"/>
    </location>
</feature>
<sequence length="50" mass="6055">QRHHQDQRQPRRRSQTEEENQLLLSPKPNRFTAAMTRKMQLKLTASERIL</sequence>
<evidence type="ECO:0000256" key="1">
    <source>
        <dbReference type="SAM" id="MobiDB-lite"/>
    </source>
</evidence>
<feature type="region of interest" description="Disordered" evidence="1">
    <location>
        <begin position="1"/>
        <end position="27"/>
    </location>
</feature>
<accession>A0A1A8CBE8</accession>
<reference evidence="2" key="1">
    <citation type="submission" date="2016-05" db="EMBL/GenBank/DDBJ databases">
        <authorList>
            <person name="Lavstsen T."/>
            <person name="Jespersen J.S."/>
        </authorList>
    </citation>
    <scope>NUCLEOTIDE SEQUENCE</scope>
    <source>
        <tissue evidence="2">Brain</tissue>
    </source>
</reference>
<name>A0A1A8CBE8_NOTKA</name>
<dbReference type="AlphaFoldDB" id="A0A1A8CBE8"/>
<reference evidence="2" key="2">
    <citation type="submission" date="2016-06" db="EMBL/GenBank/DDBJ databases">
        <title>The genome of a short-lived fish provides insights into sex chromosome evolution and the genetic control of aging.</title>
        <authorList>
            <person name="Reichwald K."/>
            <person name="Felder M."/>
            <person name="Petzold A."/>
            <person name="Koch P."/>
            <person name="Groth M."/>
            <person name="Platzer M."/>
        </authorList>
    </citation>
    <scope>NUCLEOTIDE SEQUENCE</scope>
    <source>
        <tissue evidence="2">Brain</tissue>
    </source>
</reference>
<protein>
    <submittedName>
        <fullName evidence="2">RAB34, member RAS oncogene family b</fullName>
    </submittedName>
</protein>
<organism evidence="2">
    <name type="scientific">Nothobranchius kadleci</name>
    <name type="common">African annual killifish</name>
    <dbReference type="NCBI Taxonomy" id="1051664"/>
    <lineage>
        <taxon>Eukaryota</taxon>
        <taxon>Metazoa</taxon>
        <taxon>Chordata</taxon>
        <taxon>Craniata</taxon>
        <taxon>Vertebrata</taxon>
        <taxon>Euteleostomi</taxon>
        <taxon>Actinopterygii</taxon>
        <taxon>Neopterygii</taxon>
        <taxon>Teleostei</taxon>
        <taxon>Neoteleostei</taxon>
        <taxon>Acanthomorphata</taxon>
        <taxon>Ovalentaria</taxon>
        <taxon>Atherinomorphae</taxon>
        <taxon>Cyprinodontiformes</taxon>
        <taxon>Nothobranchiidae</taxon>
        <taxon>Nothobranchius</taxon>
    </lineage>
</organism>